<evidence type="ECO:0000313" key="3">
    <source>
        <dbReference type="Proteomes" id="UP001145742"/>
    </source>
</evidence>
<comment type="caution">
    <text evidence="2">The sequence shown here is derived from an EMBL/GenBank/DDBJ whole genome shotgun (WGS) entry which is preliminary data.</text>
</comment>
<dbReference type="EMBL" id="WHWB01020433">
    <property type="protein sequence ID" value="KAJ7428692.1"/>
    <property type="molecule type" value="Genomic_DNA"/>
</dbReference>
<name>A0ABQ9DXZ1_9PASS</name>
<feature type="compositionally biased region" description="Polar residues" evidence="1">
    <location>
        <begin position="15"/>
        <end position="41"/>
    </location>
</feature>
<accession>A0ABQ9DXZ1</accession>
<sequence length="95" mass="10261">MLVKDEYVHDYEAQPSLSSAEGHSVQTIQHPPSNRASTEPYSTPALLAPTEASTTSTTNFPNIPVASTSKIIGIVWNHSERSEETWVGFVPAPPA</sequence>
<organism evidence="2 3">
    <name type="scientific">Willisornis vidua</name>
    <name type="common">Xingu scale-backed antbird</name>
    <dbReference type="NCBI Taxonomy" id="1566151"/>
    <lineage>
        <taxon>Eukaryota</taxon>
        <taxon>Metazoa</taxon>
        <taxon>Chordata</taxon>
        <taxon>Craniata</taxon>
        <taxon>Vertebrata</taxon>
        <taxon>Euteleostomi</taxon>
        <taxon>Archelosauria</taxon>
        <taxon>Archosauria</taxon>
        <taxon>Dinosauria</taxon>
        <taxon>Saurischia</taxon>
        <taxon>Theropoda</taxon>
        <taxon>Coelurosauria</taxon>
        <taxon>Aves</taxon>
        <taxon>Neognathae</taxon>
        <taxon>Neoaves</taxon>
        <taxon>Telluraves</taxon>
        <taxon>Australaves</taxon>
        <taxon>Passeriformes</taxon>
        <taxon>Thamnophilidae</taxon>
        <taxon>Willisornis</taxon>
    </lineage>
</organism>
<evidence type="ECO:0000313" key="2">
    <source>
        <dbReference type="EMBL" id="KAJ7428692.1"/>
    </source>
</evidence>
<feature type="region of interest" description="Disordered" evidence="1">
    <location>
        <begin position="13"/>
        <end position="60"/>
    </location>
</feature>
<protein>
    <submittedName>
        <fullName evidence="2">Uncharacterized protein</fullName>
    </submittedName>
</protein>
<feature type="compositionally biased region" description="Polar residues" evidence="1">
    <location>
        <begin position="51"/>
        <end position="60"/>
    </location>
</feature>
<evidence type="ECO:0000256" key="1">
    <source>
        <dbReference type="SAM" id="MobiDB-lite"/>
    </source>
</evidence>
<proteinExistence type="predicted"/>
<reference evidence="2" key="1">
    <citation type="submission" date="2019-10" db="EMBL/GenBank/DDBJ databases">
        <authorList>
            <person name="Soares A.E.R."/>
            <person name="Aleixo A."/>
            <person name="Schneider P."/>
            <person name="Miyaki C.Y."/>
            <person name="Schneider M.P."/>
            <person name="Mello C."/>
            <person name="Vasconcelos A.T.R."/>
        </authorList>
    </citation>
    <scope>NUCLEOTIDE SEQUENCE</scope>
    <source>
        <tissue evidence="2">Muscle</tissue>
    </source>
</reference>
<gene>
    <name evidence="2" type="ORF">WISP_00977</name>
</gene>
<dbReference type="Proteomes" id="UP001145742">
    <property type="component" value="Unassembled WGS sequence"/>
</dbReference>
<keyword evidence="3" id="KW-1185">Reference proteome</keyword>